<evidence type="ECO:0000256" key="2">
    <source>
        <dbReference type="ARBA" id="ARBA00022448"/>
    </source>
</evidence>
<dbReference type="EMBL" id="JQCB01000004">
    <property type="protein sequence ID" value="KRN96402.1"/>
    <property type="molecule type" value="Genomic_DNA"/>
</dbReference>
<keyword evidence="9" id="KW-1185">Reference proteome</keyword>
<keyword evidence="4" id="KW-0547">Nucleotide-binding</keyword>
<sequence length="263" mass="28942">MSAMTNTTSSVPLLELKHVSTIVNAHTPSATKILNDLNLTIYPGDFITVLGANGAGKSTLFNVIGGNLAADEGDVLLHGDSVKQETEEQRTRFLARVFQDPKLGTAPRMSVAENLLLASHRGQRRGLHLRGLRSHMAEFKTMAASMQNNLENRLNTATGNLSGGQRQALSFLMAVESKPELLLLDEHTAALDPKTSQQLMTTTNDRIAQDHLTCLMITHRLEDALTYGNRLIVLSDGKVTYDVRGEEKKQLTKEKLFGFFDEL</sequence>
<gene>
    <name evidence="8" type="ORF">IV55_GL001368</name>
</gene>
<evidence type="ECO:0000256" key="5">
    <source>
        <dbReference type="ARBA" id="ARBA00022840"/>
    </source>
</evidence>
<dbReference type="Gene3D" id="3.40.50.300">
    <property type="entry name" value="P-loop containing nucleotide triphosphate hydrolases"/>
    <property type="match status" value="1"/>
</dbReference>
<dbReference type="InterPro" id="IPR027417">
    <property type="entry name" value="P-loop_NTPase"/>
</dbReference>
<comment type="subcellular location">
    <subcellularLocation>
        <location evidence="1">Cell membrane</location>
        <topology evidence="1">Peripheral membrane protein</topology>
    </subcellularLocation>
</comment>
<evidence type="ECO:0000256" key="1">
    <source>
        <dbReference type="ARBA" id="ARBA00004202"/>
    </source>
</evidence>
<evidence type="ECO:0000259" key="7">
    <source>
        <dbReference type="PROSITE" id="PS50893"/>
    </source>
</evidence>
<dbReference type="Pfam" id="PF00005">
    <property type="entry name" value="ABC_tran"/>
    <property type="match status" value="1"/>
</dbReference>
<evidence type="ECO:0000256" key="3">
    <source>
        <dbReference type="ARBA" id="ARBA00022475"/>
    </source>
</evidence>
<dbReference type="Proteomes" id="UP000051139">
    <property type="component" value="Unassembled WGS sequence"/>
</dbReference>
<dbReference type="InterPro" id="IPR003439">
    <property type="entry name" value="ABC_transporter-like_ATP-bd"/>
</dbReference>
<dbReference type="GO" id="GO:0005886">
    <property type="term" value="C:plasma membrane"/>
    <property type="evidence" value="ECO:0007669"/>
    <property type="project" value="UniProtKB-SubCell"/>
</dbReference>
<reference evidence="8 9" key="1">
    <citation type="journal article" date="2015" name="Genome Announc.">
        <title>Expanding the biotechnology potential of lactobacilli through comparative genomics of 213 strains and associated genera.</title>
        <authorList>
            <person name="Sun Z."/>
            <person name="Harris H.M."/>
            <person name="McCann A."/>
            <person name="Guo C."/>
            <person name="Argimon S."/>
            <person name="Zhang W."/>
            <person name="Yang X."/>
            <person name="Jeffery I.B."/>
            <person name="Cooney J.C."/>
            <person name="Kagawa T.F."/>
            <person name="Liu W."/>
            <person name="Song Y."/>
            <person name="Salvetti E."/>
            <person name="Wrobel A."/>
            <person name="Rasinkangas P."/>
            <person name="Parkhill J."/>
            <person name="Rea M.C."/>
            <person name="O'Sullivan O."/>
            <person name="Ritari J."/>
            <person name="Douillard F.P."/>
            <person name="Paul Ross R."/>
            <person name="Yang R."/>
            <person name="Briner A.E."/>
            <person name="Felis G.E."/>
            <person name="de Vos W.M."/>
            <person name="Barrangou R."/>
            <person name="Klaenhammer T.R."/>
            <person name="Caufield P.W."/>
            <person name="Cui Y."/>
            <person name="Zhang H."/>
            <person name="O'Toole P.W."/>
        </authorList>
    </citation>
    <scope>NUCLEOTIDE SEQUENCE [LARGE SCALE GENOMIC DNA]</scope>
    <source>
        <strain evidence="8 9">DSM 22696</strain>
    </source>
</reference>
<keyword evidence="3" id="KW-1003">Cell membrane</keyword>
<organism evidence="8 9">
    <name type="scientific">Furfurilactobacillus siliginis</name>
    <dbReference type="NCBI Taxonomy" id="348151"/>
    <lineage>
        <taxon>Bacteria</taxon>
        <taxon>Bacillati</taxon>
        <taxon>Bacillota</taxon>
        <taxon>Bacilli</taxon>
        <taxon>Lactobacillales</taxon>
        <taxon>Lactobacillaceae</taxon>
        <taxon>Furfurilactobacillus</taxon>
    </lineage>
</organism>
<dbReference type="PANTHER" id="PTHR42788:SF7">
    <property type="entry name" value="NITRATE ABC TRANSPORTER ATP-BINDING PROTEIN"/>
    <property type="match status" value="1"/>
</dbReference>
<dbReference type="PROSITE" id="PS50893">
    <property type="entry name" value="ABC_TRANSPORTER_2"/>
    <property type="match status" value="1"/>
</dbReference>
<keyword evidence="6" id="KW-0472">Membrane</keyword>
<evidence type="ECO:0000256" key="4">
    <source>
        <dbReference type="ARBA" id="ARBA00022741"/>
    </source>
</evidence>
<comment type="caution">
    <text evidence="8">The sequence shown here is derived from an EMBL/GenBank/DDBJ whole genome shotgun (WGS) entry which is preliminary data.</text>
</comment>
<dbReference type="SMART" id="SM00382">
    <property type="entry name" value="AAA"/>
    <property type="match status" value="1"/>
</dbReference>
<feature type="domain" description="ABC transporter" evidence="7">
    <location>
        <begin position="14"/>
        <end position="261"/>
    </location>
</feature>
<proteinExistence type="predicted"/>
<dbReference type="PROSITE" id="PS00211">
    <property type="entry name" value="ABC_TRANSPORTER_1"/>
    <property type="match status" value="1"/>
</dbReference>
<name>A0A0R2L443_9LACO</name>
<protein>
    <submittedName>
        <fullName evidence="8">ABC superfamily ATP binding cassette transporter, ABC protein</fullName>
    </submittedName>
</protein>
<dbReference type="GO" id="GO:0016887">
    <property type="term" value="F:ATP hydrolysis activity"/>
    <property type="evidence" value="ECO:0007669"/>
    <property type="project" value="InterPro"/>
</dbReference>
<dbReference type="InterPro" id="IPR050166">
    <property type="entry name" value="ABC_transporter_ATP-bind"/>
</dbReference>
<evidence type="ECO:0000313" key="9">
    <source>
        <dbReference type="Proteomes" id="UP000051139"/>
    </source>
</evidence>
<dbReference type="STRING" id="348151.IV55_GL001368"/>
<evidence type="ECO:0000256" key="6">
    <source>
        <dbReference type="ARBA" id="ARBA00023136"/>
    </source>
</evidence>
<dbReference type="InterPro" id="IPR017871">
    <property type="entry name" value="ABC_transporter-like_CS"/>
</dbReference>
<dbReference type="PANTHER" id="PTHR42788">
    <property type="entry name" value="TAURINE IMPORT ATP-BINDING PROTEIN-RELATED"/>
    <property type="match status" value="1"/>
</dbReference>
<keyword evidence="2" id="KW-0813">Transport</keyword>
<dbReference type="GO" id="GO:0005524">
    <property type="term" value="F:ATP binding"/>
    <property type="evidence" value="ECO:0007669"/>
    <property type="project" value="UniProtKB-KW"/>
</dbReference>
<evidence type="ECO:0000313" key="8">
    <source>
        <dbReference type="EMBL" id="KRN96402.1"/>
    </source>
</evidence>
<dbReference type="PATRIC" id="fig|348151.3.peg.1407"/>
<dbReference type="AlphaFoldDB" id="A0A0R2L443"/>
<dbReference type="SUPFAM" id="SSF52540">
    <property type="entry name" value="P-loop containing nucleoside triphosphate hydrolases"/>
    <property type="match status" value="1"/>
</dbReference>
<accession>A0A0R2L443</accession>
<dbReference type="InterPro" id="IPR003593">
    <property type="entry name" value="AAA+_ATPase"/>
</dbReference>
<keyword evidence="5" id="KW-0067">ATP-binding</keyword>